<evidence type="ECO:0000313" key="10">
    <source>
        <dbReference type="Proteomes" id="UP000442535"/>
    </source>
</evidence>
<dbReference type="GO" id="GO:0003735">
    <property type="term" value="F:structural constituent of ribosome"/>
    <property type="evidence" value="ECO:0007669"/>
    <property type="project" value="InterPro"/>
</dbReference>
<dbReference type="InterPro" id="IPR002583">
    <property type="entry name" value="Ribosomal_bS20"/>
</dbReference>
<reference evidence="9 10" key="1">
    <citation type="submission" date="2019-08" db="EMBL/GenBank/DDBJ databases">
        <title>In-depth cultivation of the pig gut microbiome towards novel bacterial diversity and tailored functional studies.</title>
        <authorList>
            <person name="Wylensek D."/>
            <person name="Hitch T.C.A."/>
            <person name="Clavel T."/>
        </authorList>
    </citation>
    <scope>NUCLEOTIDE SEQUENCE [LARGE SCALE GENOMIC DNA]</scope>
    <source>
        <strain evidence="9 10">RF-GAM-744-WT-7</strain>
    </source>
</reference>
<dbReference type="Proteomes" id="UP000442535">
    <property type="component" value="Unassembled WGS sequence"/>
</dbReference>
<accession>A0A7K0K173</accession>
<dbReference type="InterPro" id="IPR036510">
    <property type="entry name" value="Ribosomal_bS20_sf"/>
</dbReference>
<keyword evidence="3 8" id="KW-0699">rRNA-binding</keyword>
<dbReference type="GO" id="GO:0005829">
    <property type="term" value="C:cytosol"/>
    <property type="evidence" value="ECO:0007669"/>
    <property type="project" value="TreeGrafter"/>
</dbReference>
<dbReference type="GO" id="GO:0006412">
    <property type="term" value="P:translation"/>
    <property type="evidence" value="ECO:0007669"/>
    <property type="project" value="UniProtKB-UniRule"/>
</dbReference>
<name>A0A7K0K173_9ACTO</name>
<keyword evidence="5 8" id="KW-0689">Ribosomal protein</keyword>
<dbReference type="Pfam" id="PF01649">
    <property type="entry name" value="Ribosomal_S20p"/>
    <property type="match status" value="1"/>
</dbReference>
<dbReference type="HAMAP" id="MF_00500">
    <property type="entry name" value="Ribosomal_bS20"/>
    <property type="match status" value="1"/>
</dbReference>
<dbReference type="Gene3D" id="1.20.58.110">
    <property type="entry name" value="Ribosomal protein S20"/>
    <property type="match status" value="1"/>
</dbReference>
<evidence type="ECO:0000256" key="1">
    <source>
        <dbReference type="ARBA" id="ARBA00003134"/>
    </source>
</evidence>
<proteinExistence type="inferred from homology"/>
<evidence type="ECO:0000256" key="7">
    <source>
        <dbReference type="ARBA" id="ARBA00035136"/>
    </source>
</evidence>
<keyword evidence="4 8" id="KW-0694">RNA-binding</keyword>
<evidence type="ECO:0000256" key="3">
    <source>
        <dbReference type="ARBA" id="ARBA00022730"/>
    </source>
</evidence>
<keyword evidence="10" id="KW-1185">Reference proteome</keyword>
<keyword evidence="6 8" id="KW-0687">Ribonucleoprotein</keyword>
<comment type="similarity">
    <text evidence="2 8">Belongs to the bacterial ribosomal protein bS20 family.</text>
</comment>
<dbReference type="RefSeq" id="WP_154543681.1">
    <property type="nucleotide sequence ID" value="NZ_VUMY01000004.1"/>
</dbReference>
<protein>
    <recommendedName>
        <fullName evidence="7 8">Small ribosomal subunit protein bS20</fullName>
    </recommendedName>
</protein>
<evidence type="ECO:0000313" key="9">
    <source>
        <dbReference type="EMBL" id="MST49241.1"/>
    </source>
</evidence>
<evidence type="ECO:0000256" key="8">
    <source>
        <dbReference type="HAMAP-Rule" id="MF_00500"/>
    </source>
</evidence>
<dbReference type="FunFam" id="1.20.58.110:FF:000001">
    <property type="entry name" value="30S ribosomal protein S20"/>
    <property type="match status" value="1"/>
</dbReference>
<dbReference type="EMBL" id="VUMY01000004">
    <property type="protein sequence ID" value="MST49241.1"/>
    <property type="molecule type" value="Genomic_DNA"/>
</dbReference>
<dbReference type="NCBIfam" id="TIGR00029">
    <property type="entry name" value="S20"/>
    <property type="match status" value="1"/>
</dbReference>
<evidence type="ECO:0000256" key="6">
    <source>
        <dbReference type="ARBA" id="ARBA00023274"/>
    </source>
</evidence>
<gene>
    <name evidence="8" type="primary">rpsT</name>
    <name evidence="9" type="ORF">FYJ63_03125</name>
</gene>
<dbReference type="GO" id="GO:0070181">
    <property type="term" value="F:small ribosomal subunit rRNA binding"/>
    <property type="evidence" value="ECO:0007669"/>
    <property type="project" value="TreeGrafter"/>
</dbReference>
<dbReference type="GO" id="GO:0015935">
    <property type="term" value="C:small ribosomal subunit"/>
    <property type="evidence" value="ECO:0007669"/>
    <property type="project" value="TreeGrafter"/>
</dbReference>
<comment type="caution">
    <text evidence="9">The sequence shown here is derived from an EMBL/GenBank/DDBJ whole genome shotgun (WGS) entry which is preliminary data.</text>
</comment>
<dbReference type="SUPFAM" id="SSF46992">
    <property type="entry name" value="Ribosomal protein S20"/>
    <property type="match status" value="1"/>
</dbReference>
<dbReference type="PANTHER" id="PTHR33398:SF1">
    <property type="entry name" value="SMALL RIBOSOMAL SUBUNIT PROTEIN BS20C"/>
    <property type="match status" value="1"/>
</dbReference>
<evidence type="ECO:0000256" key="5">
    <source>
        <dbReference type="ARBA" id="ARBA00022980"/>
    </source>
</evidence>
<dbReference type="AlphaFoldDB" id="A0A7K0K173"/>
<evidence type="ECO:0000256" key="2">
    <source>
        <dbReference type="ARBA" id="ARBA00007634"/>
    </source>
</evidence>
<dbReference type="PANTHER" id="PTHR33398">
    <property type="entry name" value="30S RIBOSOMAL PROTEIN S20"/>
    <property type="match status" value="1"/>
</dbReference>
<comment type="function">
    <text evidence="1 8">Binds directly to 16S ribosomal RNA.</text>
</comment>
<organism evidence="9 10">
    <name type="scientific">Mobiluncus porci</name>
    <dbReference type="NCBI Taxonomy" id="2652278"/>
    <lineage>
        <taxon>Bacteria</taxon>
        <taxon>Bacillati</taxon>
        <taxon>Actinomycetota</taxon>
        <taxon>Actinomycetes</taxon>
        <taxon>Actinomycetales</taxon>
        <taxon>Actinomycetaceae</taxon>
        <taxon>Mobiluncus</taxon>
    </lineage>
</organism>
<evidence type="ECO:0000256" key="4">
    <source>
        <dbReference type="ARBA" id="ARBA00022884"/>
    </source>
</evidence>
<sequence>MANIKSQMKRIRTNEKARLRNQSVKSELKTFVRKTREAVEAGDKELAESNLRVATRKLDVAVSKGIIHKNQAAQRKSKLASRVAAMQ</sequence>